<sequence length="232" mass="27019">MDPMTDSTPENVSALQPLEGAERLRAWWHLMATDHGFVRSIYLNMHRVSDELWRSAQPSPWHLERIAARGFRTVLNLRGAEEENYRYRLEREACERLGLKLISLPVRSRNPLKPEVLKEAIGVWDRLEGPTLMHCKSGADRTGLMSTLYLHLVKGLPMREAMDQLSLRFGHFRHGRTGIVDHVFEQFAARHDETGISFRDWAEREYDPDALQAGFRADWFESLIVDKILRRE</sequence>
<proteinExistence type="predicted"/>
<dbReference type="Gene3D" id="3.90.190.10">
    <property type="entry name" value="Protein tyrosine phosphatase superfamily"/>
    <property type="match status" value="1"/>
</dbReference>
<feature type="domain" description="DSP-PTPase phosphatase fused to NAD+ Kinase" evidence="1">
    <location>
        <begin position="51"/>
        <end position="167"/>
    </location>
</feature>
<dbReference type="Proteomes" id="UP001060336">
    <property type="component" value="Chromosome"/>
</dbReference>
<organism evidence="2 3">
    <name type="scientific">Nisaea acidiphila</name>
    <dbReference type="NCBI Taxonomy" id="1862145"/>
    <lineage>
        <taxon>Bacteria</taxon>
        <taxon>Pseudomonadati</taxon>
        <taxon>Pseudomonadota</taxon>
        <taxon>Alphaproteobacteria</taxon>
        <taxon>Rhodospirillales</taxon>
        <taxon>Thalassobaculaceae</taxon>
        <taxon>Nisaea</taxon>
    </lineage>
</organism>
<keyword evidence="2" id="KW-0808">Transferase</keyword>
<dbReference type="KEGG" id="naci:NUH88_12780"/>
<dbReference type="PROSITE" id="PS00383">
    <property type="entry name" value="TYR_PHOSPHATASE_1"/>
    <property type="match status" value="1"/>
</dbReference>
<dbReference type="GO" id="GO:0016740">
    <property type="term" value="F:transferase activity"/>
    <property type="evidence" value="ECO:0007669"/>
    <property type="project" value="UniProtKB-KW"/>
</dbReference>
<keyword evidence="3" id="KW-1185">Reference proteome</keyword>
<protein>
    <submittedName>
        <fullName evidence="2">Sulfur transferase domain-containing protein</fullName>
    </submittedName>
</protein>
<evidence type="ECO:0000313" key="2">
    <source>
        <dbReference type="EMBL" id="UUX48290.1"/>
    </source>
</evidence>
<dbReference type="InterPro" id="IPR055214">
    <property type="entry name" value="PTP-NADK"/>
</dbReference>
<reference evidence="2" key="1">
    <citation type="submission" date="2022-08" db="EMBL/GenBank/DDBJ databases">
        <title>Nisaea acidiphila sp. nov., isolated from a marine algal debris and emended description of the genus Nisaea Urios et al. 2008.</title>
        <authorList>
            <person name="Kwon K."/>
        </authorList>
    </citation>
    <scope>NUCLEOTIDE SEQUENCE</scope>
    <source>
        <strain evidence="2">MEBiC11861</strain>
    </source>
</reference>
<gene>
    <name evidence="2" type="ORF">NUH88_12780</name>
</gene>
<dbReference type="SUPFAM" id="SSF52799">
    <property type="entry name" value="(Phosphotyrosine protein) phosphatases II"/>
    <property type="match status" value="1"/>
</dbReference>
<dbReference type="Pfam" id="PF22741">
    <property type="entry name" value="PTP-NADK"/>
    <property type="match status" value="1"/>
</dbReference>
<accession>A0A9J7AMV9</accession>
<evidence type="ECO:0000313" key="3">
    <source>
        <dbReference type="Proteomes" id="UP001060336"/>
    </source>
</evidence>
<evidence type="ECO:0000259" key="1">
    <source>
        <dbReference type="Pfam" id="PF22741"/>
    </source>
</evidence>
<dbReference type="AlphaFoldDB" id="A0A9J7AMV9"/>
<dbReference type="EMBL" id="CP102480">
    <property type="protein sequence ID" value="UUX48290.1"/>
    <property type="molecule type" value="Genomic_DNA"/>
</dbReference>
<name>A0A9J7AMV9_9PROT</name>
<dbReference type="InterPro" id="IPR016130">
    <property type="entry name" value="Tyr_Pase_AS"/>
</dbReference>
<dbReference type="InterPro" id="IPR029021">
    <property type="entry name" value="Prot-tyrosine_phosphatase-like"/>
</dbReference>
<dbReference type="RefSeq" id="WP_257766798.1">
    <property type="nucleotide sequence ID" value="NZ_CP102480.1"/>
</dbReference>